<dbReference type="InterPro" id="IPR050166">
    <property type="entry name" value="ABC_transporter_ATP-bind"/>
</dbReference>
<dbReference type="Pfam" id="PF00005">
    <property type="entry name" value="ABC_tran"/>
    <property type="match status" value="1"/>
</dbReference>
<organism evidence="5 6">
    <name type="scientific">Cloacibacillus porcorum</name>
    <dbReference type="NCBI Taxonomy" id="1197717"/>
    <lineage>
        <taxon>Bacteria</taxon>
        <taxon>Thermotogati</taxon>
        <taxon>Synergistota</taxon>
        <taxon>Synergistia</taxon>
        <taxon>Synergistales</taxon>
        <taxon>Synergistaceae</taxon>
        <taxon>Cloacibacillus</taxon>
    </lineage>
</organism>
<keyword evidence="2" id="KW-0547">Nucleotide-binding</keyword>
<evidence type="ECO:0000313" key="6">
    <source>
        <dbReference type="Proteomes" id="UP000093044"/>
    </source>
</evidence>
<dbReference type="InterPro" id="IPR003593">
    <property type="entry name" value="AAA+_ATPase"/>
</dbReference>
<dbReference type="PANTHER" id="PTHR42788">
    <property type="entry name" value="TAURINE IMPORT ATP-BINDING PROTEIN-RELATED"/>
    <property type="match status" value="1"/>
</dbReference>
<reference evidence="5" key="1">
    <citation type="submission" date="2016-08" db="EMBL/GenBank/DDBJ databases">
        <title>Complete genome of Cloacibacillus porcorum.</title>
        <authorList>
            <person name="Looft T."/>
            <person name="Bayles D.O."/>
            <person name="Alt D.P."/>
        </authorList>
    </citation>
    <scope>NUCLEOTIDE SEQUENCE [LARGE SCALE GENOMIC DNA]</scope>
    <source>
        <strain evidence="5">CL-84</strain>
    </source>
</reference>
<dbReference type="CDD" id="cd03293">
    <property type="entry name" value="ABC_NrtD_SsuB_transporters"/>
    <property type="match status" value="1"/>
</dbReference>
<dbReference type="STRING" id="1197717.BED41_08880"/>
<dbReference type="PROSITE" id="PS00211">
    <property type="entry name" value="ABC_TRANSPORTER_1"/>
    <property type="match status" value="1"/>
</dbReference>
<evidence type="ECO:0000256" key="1">
    <source>
        <dbReference type="ARBA" id="ARBA00022448"/>
    </source>
</evidence>
<evidence type="ECO:0000256" key="3">
    <source>
        <dbReference type="ARBA" id="ARBA00022840"/>
    </source>
</evidence>
<name>A0A1B2I5D2_9BACT</name>
<feature type="domain" description="ABC transporter" evidence="4">
    <location>
        <begin position="4"/>
        <end position="235"/>
    </location>
</feature>
<dbReference type="AlphaFoldDB" id="A0A1B2I5D2"/>
<dbReference type="GO" id="GO:0016887">
    <property type="term" value="F:ATP hydrolysis activity"/>
    <property type="evidence" value="ECO:0007669"/>
    <property type="project" value="InterPro"/>
</dbReference>
<evidence type="ECO:0000259" key="4">
    <source>
        <dbReference type="PROSITE" id="PS50893"/>
    </source>
</evidence>
<evidence type="ECO:0000256" key="2">
    <source>
        <dbReference type="ARBA" id="ARBA00022741"/>
    </source>
</evidence>
<dbReference type="RefSeq" id="WP_066744985.1">
    <property type="nucleotide sequence ID" value="NZ_CP016757.1"/>
</dbReference>
<dbReference type="Proteomes" id="UP000093044">
    <property type="component" value="Chromosome"/>
</dbReference>
<dbReference type="InterPro" id="IPR017871">
    <property type="entry name" value="ABC_transporter-like_CS"/>
</dbReference>
<gene>
    <name evidence="5" type="ORF">BED41_08880</name>
</gene>
<keyword evidence="1" id="KW-0813">Transport</keyword>
<dbReference type="Gene3D" id="3.40.50.300">
    <property type="entry name" value="P-loop containing nucleotide triphosphate hydrolases"/>
    <property type="match status" value="1"/>
</dbReference>
<protein>
    <recommendedName>
        <fullName evidence="4">ABC transporter domain-containing protein</fullName>
    </recommendedName>
</protein>
<dbReference type="KEGG" id="cpor:BED41_08880"/>
<proteinExistence type="predicted"/>
<keyword evidence="6" id="KW-1185">Reference proteome</keyword>
<dbReference type="SUPFAM" id="SSF52540">
    <property type="entry name" value="P-loop containing nucleoside triphosphate hydrolases"/>
    <property type="match status" value="1"/>
</dbReference>
<dbReference type="GeneID" id="83057962"/>
<dbReference type="InterPro" id="IPR003439">
    <property type="entry name" value="ABC_transporter-like_ATP-bd"/>
</dbReference>
<dbReference type="OrthoDB" id="9802264at2"/>
<dbReference type="PROSITE" id="PS50893">
    <property type="entry name" value="ABC_TRANSPORTER_2"/>
    <property type="match status" value="1"/>
</dbReference>
<accession>A0A1B2I5D2</accession>
<evidence type="ECO:0000313" key="5">
    <source>
        <dbReference type="EMBL" id="ANZ45174.1"/>
    </source>
</evidence>
<dbReference type="GO" id="GO:0005524">
    <property type="term" value="F:ATP binding"/>
    <property type="evidence" value="ECO:0007669"/>
    <property type="project" value="UniProtKB-KW"/>
</dbReference>
<dbReference type="SMART" id="SM00382">
    <property type="entry name" value="AAA"/>
    <property type="match status" value="1"/>
</dbReference>
<dbReference type="EMBL" id="CP016757">
    <property type="protein sequence ID" value="ANZ45174.1"/>
    <property type="molecule type" value="Genomic_DNA"/>
</dbReference>
<keyword evidence="3" id="KW-0067">ATP-binding</keyword>
<dbReference type="InterPro" id="IPR027417">
    <property type="entry name" value="P-loop_NTPase"/>
</dbReference>
<sequence length="247" mass="27356">MSFLSVENVSKCYSIEGRRVEALREVSLEIGENEFVTVVGRSGSGKTTLLRILASLEPPTAGSVKFMGRSCSQEEPLPAGMVFQEARLMPWLSALDNILFAYPPRERNEGLRERALKMIETVGLKGYERALPAQLSGGMAQRVALGRALVKNPPVILLDEPLGALDYFTRRTMQRELIRLYLEEKKSFIMVTHDVGEALRLGTRVIVLGEGRVARELPVDLQYPRPRSTPAFQGLIDEVLGAIGDGE</sequence>
<dbReference type="PANTHER" id="PTHR42788:SF13">
    <property type="entry name" value="ALIPHATIC SULFONATES IMPORT ATP-BINDING PROTEIN SSUB"/>
    <property type="match status" value="1"/>
</dbReference>